<dbReference type="RefSeq" id="WP_254092308.1">
    <property type="nucleotide sequence ID" value="NZ_JAHESC010000035.1"/>
</dbReference>
<dbReference type="AlphaFoldDB" id="A0AAP2DBZ2"/>
<dbReference type="EMBL" id="JAHESC010000035">
    <property type="protein sequence ID" value="MBT1689083.1"/>
    <property type="molecule type" value="Genomic_DNA"/>
</dbReference>
<evidence type="ECO:0000313" key="3">
    <source>
        <dbReference type="EMBL" id="MBT1689083.1"/>
    </source>
</evidence>
<organism evidence="3 4">
    <name type="scientific">Dawidia soli</name>
    <dbReference type="NCBI Taxonomy" id="2782352"/>
    <lineage>
        <taxon>Bacteria</taxon>
        <taxon>Pseudomonadati</taxon>
        <taxon>Bacteroidota</taxon>
        <taxon>Cytophagia</taxon>
        <taxon>Cytophagales</taxon>
        <taxon>Chryseotaleaceae</taxon>
        <taxon>Dawidia</taxon>
    </lineage>
</organism>
<feature type="chain" id="PRO_5042814763" evidence="1">
    <location>
        <begin position="20"/>
        <end position="586"/>
    </location>
</feature>
<sequence length="586" mass="63807">MHKLYTRIFLVCLGCSAMALPAASQDATGVIDSKPASGRFINARLTTSPTANGRTASVSKKKQVVFVNGGQFGSLNGNIQVYDPETNTTEKLADLDAANSVQDIEALGRYVYISADYYILKYDMTTGAEVTRRYTQDKSKTEADGQGTDTHGVNHSTTLYKNWLIATRQNSAGPPDDGYNVRIYNKSDLSLVKKIAVSTQAADVVVVGDSAFVALNGGFLGQSGQLAIIDLVTLERKGEYDFGQEGVGIMQMFAQGDNLYVLAQSKLLKYSIREGKHTAYDLPIGHSDASSSPLGVGIIDGMLYTKLMDESWTKSFGRVNLDHATVDKLDVIGMSTDPEIVDNGYTLMASAYDREAERFYFTFGQWWGWGIGRIYDKEGNNVGIFSDVQDSPERMAISYGMTNSAPYNAVLLETVEVPRDSETGIALSDYFGDDDNESLAYTLTMPDGSAVPSWITLNDGVLMASPPADAGLDAVVITITANDRYYDDPAVQNIEVIVREKVITGLPQEPVVRTIYPNPVKEVLHVDVTALPAALYITDTRGNRVAEQVIRETSGTTVDVRALPAGMYVLTLRQGAHVVRQKIAKE</sequence>
<dbReference type="GO" id="GO:0005509">
    <property type="term" value="F:calcium ion binding"/>
    <property type="evidence" value="ECO:0007669"/>
    <property type="project" value="InterPro"/>
</dbReference>
<gene>
    <name evidence="3" type="ORF">KK078_21130</name>
</gene>
<comment type="caution">
    <text evidence="3">The sequence shown here is derived from an EMBL/GenBank/DDBJ whole genome shotgun (WGS) entry which is preliminary data.</text>
</comment>
<dbReference type="InterPro" id="IPR011044">
    <property type="entry name" value="Quino_amine_DH_bsu"/>
</dbReference>
<proteinExistence type="predicted"/>
<name>A0AAP2DBZ2_9BACT</name>
<dbReference type="SUPFAM" id="SSF49313">
    <property type="entry name" value="Cadherin-like"/>
    <property type="match status" value="1"/>
</dbReference>
<evidence type="ECO:0000259" key="2">
    <source>
        <dbReference type="Pfam" id="PF18962"/>
    </source>
</evidence>
<dbReference type="InterPro" id="IPR015943">
    <property type="entry name" value="WD40/YVTN_repeat-like_dom_sf"/>
</dbReference>
<dbReference type="InterPro" id="IPR013783">
    <property type="entry name" value="Ig-like_fold"/>
</dbReference>
<evidence type="ECO:0000313" key="4">
    <source>
        <dbReference type="Proteomes" id="UP001319180"/>
    </source>
</evidence>
<dbReference type="InterPro" id="IPR015919">
    <property type="entry name" value="Cadherin-like_sf"/>
</dbReference>
<evidence type="ECO:0000256" key="1">
    <source>
        <dbReference type="SAM" id="SignalP"/>
    </source>
</evidence>
<dbReference type="InterPro" id="IPR026444">
    <property type="entry name" value="Secre_tail"/>
</dbReference>
<dbReference type="Gene3D" id="2.60.40.10">
    <property type="entry name" value="Immunoglobulins"/>
    <property type="match status" value="1"/>
</dbReference>
<dbReference type="Proteomes" id="UP001319180">
    <property type="component" value="Unassembled WGS sequence"/>
</dbReference>
<dbReference type="GO" id="GO:0016020">
    <property type="term" value="C:membrane"/>
    <property type="evidence" value="ECO:0007669"/>
    <property type="project" value="InterPro"/>
</dbReference>
<dbReference type="Pfam" id="PF18962">
    <property type="entry name" value="Por_Secre_tail"/>
    <property type="match status" value="1"/>
</dbReference>
<feature type="domain" description="Secretion system C-terminal sorting" evidence="2">
    <location>
        <begin position="515"/>
        <end position="583"/>
    </location>
</feature>
<feature type="signal peptide" evidence="1">
    <location>
        <begin position="1"/>
        <end position="19"/>
    </location>
</feature>
<keyword evidence="1" id="KW-0732">Signal</keyword>
<dbReference type="Gene3D" id="2.130.10.10">
    <property type="entry name" value="YVTN repeat-like/Quinoprotein amine dehydrogenase"/>
    <property type="match status" value="1"/>
</dbReference>
<dbReference type="NCBIfam" id="TIGR04183">
    <property type="entry name" value="Por_Secre_tail"/>
    <property type="match status" value="1"/>
</dbReference>
<reference evidence="3 4" key="1">
    <citation type="submission" date="2021-05" db="EMBL/GenBank/DDBJ databases">
        <title>A Polyphasic approach of four new species of the genus Ohtaekwangia: Ohtaekwangia histidinii sp. nov., Ohtaekwangia cretensis sp. nov., Ohtaekwangia indiensis sp. nov., Ohtaekwangia reichenbachii sp. nov. from diverse environment.</title>
        <authorList>
            <person name="Octaviana S."/>
        </authorList>
    </citation>
    <scope>NUCLEOTIDE SEQUENCE [LARGE SCALE GENOMIC DNA]</scope>
    <source>
        <strain evidence="3 4">PWU37</strain>
    </source>
</reference>
<keyword evidence="4" id="KW-1185">Reference proteome</keyword>
<dbReference type="SUPFAM" id="SSF50969">
    <property type="entry name" value="YVTN repeat-like/Quinoprotein amine dehydrogenase"/>
    <property type="match status" value="1"/>
</dbReference>
<protein>
    <submittedName>
        <fullName evidence="3">T9SS type A sorting domain-containing protein</fullName>
    </submittedName>
</protein>
<accession>A0AAP2DBZ2</accession>